<evidence type="ECO:0000256" key="3">
    <source>
        <dbReference type="ARBA" id="ARBA00022989"/>
    </source>
</evidence>
<keyword evidence="2 5" id="KW-0812">Transmembrane</keyword>
<keyword evidence="3 5" id="KW-1133">Transmembrane helix</keyword>
<reference evidence="7" key="1">
    <citation type="submission" date="2016-10" db="EMBL/GenBank/DDBJ databases">
        <authorList>
            <person name="Varghese N."/>
            <person name="Submissions S."/>
        </authorList>
    </citation>
    <scope>NUCLEOTIDE SEQUENCE [LARGE SCALE GENOMIC DNA]</scope>
    <source>
        <strain evidence="7">CGMCC 4.2126</strain>
    </source>
</reference>
<keyword evidence="4 5" id="KW-0472">Membrane</keyword>
<dbReference type="SUPFAM" id="SSF161098">
    <property type="entry name" value="MetI-like"/>
    <property type="match status" value="1"/>
</dbReference>
<comment type="subcellular location">
    <subcellularLocation>
        <location evidence="1">Membrane</location>
        <topology evidence="1">Multi-pass membrane protein</topology>
    </subcellularLocation>
</comment>
<protein>
    <recommendedName>
        <fullName evidence="8">Multiple sugar transport system permease protein</fullName>
    </recommendedName>
</protein>
<proteinExistence type="predicted"/>
<dbReference type="AlphaFoldDB" id="A0A1I4EGM4"/>
<dbReference type="EMBL" id="FOQY01000049">
    <property type="protein sequence ID" value="SFL04140.1"/>
    <property type="molecule type" value="Genomic_DNA"/>
</dbReference>
<evidence type="ECO:0000313" key="6">
    <source>
        <dbReference type="EMBL" id="SFL04140.1"/>
    </source>
</evidence>
<dbReference type="GO" id="GO:0016020">
    <property type="term" value="C:membrane"/>
    <property type="evidence" value="ECO:0007669"/>
    <property type="project" value="UniProtKB-SubCell"/>
</dbReference>
<dbReference type="Proteomes" id="UP000199111">
    <property type="component" value="Unassembled WGS sequence"/>
</dbReference>
<evidence type="ECO:0000256" key="2">
    <source>
        <dbReference type="ARBA" id="ARBA00022692"/>
    </source>
</evidence>
<name>A0A1I4EGM4_9ACTN</name>
<dbReference type="InterPro" id="IPR035906">
    <property type="entry name" value="MetI-like_sf"/>
</dbReference>
<evidence type="ECO:0000313" key="7">
    <source>
        <dbReference type="Proteomes" id="UP000199111"/>
    </source>
</evidence>
<evidence type="ECO:0008006" key="8">
    <source>
        <dbReference type="Google" id="ProtNLM"/>
    </source>
</evidence>
<evidence type="ECO:0000256" key="5">
    <source>
        <dbReference type="SAM" id="Phobius"/>
    </source>
</evidence>
<evidence type="ECO:0000256" key="1">
    <source>
        <dbReference type="ARBA" id="ARBA00004141"/>
    </source>
</evidence>
<feature type="transmembrane region" description="Helical" evidence="5">
    <location>
        <begin position="38"/>
        <end position="57"/>
    </location>
</feature>
<accession>A0A1I4EGM4</accession>
<gene>
    <name evidence="6" type="ORF">SAMN05216275_14944</name>
</gene>
<keyword evidence="7" id="KW-1185">Reference proteome</keyword>
<sequence length="72" mass="8050">MWPRRTQIRPLGGFRLWPDSSAKQSQELQGANNIRYDLLMAGAVIASLPVIVLYLVAQRWVIEGISRSGLKG</sequence>
<organism evidence="6 7">
    <name type="scientific">Streptosporangium canum</name>
    <dbReference type="NCBI Taxonomy" id="324952"/>
    <lineage>
        <taxon>Bacteria</taxon>
        <taxon>Bacillati</taxon>
        <taxon>Actinomycetota</taxon>
        <taxon>Actinomycetes</taxon>
        <taxon>Streptosporangiales</taxon>
        <taxon>Streptosporangiaceae</taxon>
        <taxon>Streptosporangium</taxon>
    </lineage>
</organism>
<evidence type="ECO:0000256" key="4">
    <source>
        <dbReference type="ARBA" id="ARBA00023136"/>
    </source>
</evidence>